<dbReference type="InterPro" id="IPR051929">
    <property type="entry name" value="VirAsm_ModProt"/>
</dbReference>
<dbReference type="PANTHER" id="PTHR34858:SF1">
    <property type="entry name" value="CYSO-CYSTEINE PEPTIDASE"/>
    <property type="match status" value="1"/>
</dbReference>
<protein>
    <submittedName>
        <fullName evidence="7">Mov34/MPN/PAD-1 family protein</fullName>
    </submittedName>
</protein>
<keyword evidence="8" id="KW-1185">Reference proteome</keyword>
<comment type="caution">
    <text evidence="7">The sequence shown here is derived from an EMBL/GenBank/DDBJ whole genome shotgun (WGS) entry which is preliminary data.</text>
</comment>
<dbReference type="SMART" id="SM00232">
    <property type="entry name" value="JAB_MPN"/>
    <property type="match status" value="1"/>
</dbReference>
<dbReference type="SUPFAM" id="SSF102712">
    <property type="entry name" value="JAB1/MPN domain"/>
    <property type="match status" value="1"/>
</dbReference>
<evidence type="ECO:0000256" key="2">
    <source>
        <dbReference type="ARBA" id="ARBA00022723"/>
    </source>
</evidence>
<dbReference type="Proteomes" id="UP001589836">
    <property type="component" value="Unassembled WGS sequence"/>
</dbReference>
<keyword evidence="4" id="KW-0862">Zinc</keyword>
<evidence type="ECO:0000313" key="8">
    <source>
        <dbReference type="Proteomes" id="UP001589836"/>
    </source>
</evidence>
<evidence type="ECO:0000313" key="7">
    <source>
        <dbReference type="EMBL" id="MFC0522006.1"/>
    </source>
</evidence>
<name>A0ABV6LHZ6_9BACI</name>
<keyword evidence="3" id="KW-0378">Hydrolase</keyword>
<keyword evidence="5" id="KW-0482">Metalloprotease</keyword>
<dbReference type="RefSeq" id="WP_377344485.1">
    <property type="nucleotide sequence ID" value="NZ_JBHLTP010000001.1"/>
</dbReference>
<dbReference type="Gene3D" id="3.40.140.10">
    <property type="entry name" value="Cytidine Deaminase, domain 2"/>
    <property type="match status" value="1"/>
</dbReference>
<evidence type="ECO:0000256" key="3">
    <source>
        <dbReference type="ARBA" id="ARBA00022801"/>
    </source>
</evidence>
<dbReference type="InterPro" id="IPR037518">
    <property type="entry name" value="MPN"/>
</dbReference>
<sequence length="131" mass="14757">MILIESEVVRQMTSHCMKDRPFEACGLLSGKGGRCETIWPMINVEKSPYSFAISDEAIEKAMAQMKERGEALTGIYHSHPTALPYPSKEDQRHNGYPTVAYFIVSLQGREPVVRCFQVTPSKVQPIKIIQT</sequence>
<dbReference type="CDD" id="cd08070">
    <property type="entry name" value="MPN_like"/>
    <property type="match status" value="1"/>
</dbReference>
<evidence type="ECO:0000256" key="5">
    <source>
        <dbReference type="ARBA" id="ARBA00023049"/>
    </source>
</evidence>
<dbReference type="PROSITE" id="PS50249">
    <property type="entry name" value="MPN"/>
    <property type="match status" value="1"/>
</dbReference>
<evidence type="ECO:0000259" key="6">
    <source>
        <dbReference type="PROSITE" id="PS50249"/>
    </source>
</evidence>
<dbReference type="InterPro" id="IPR000555">
    <property type="entry name" value="JAMM/MPN+_dom"/>
</dbReference>
<dbReference type="PANTHER" id="PTHR34858">
    <property type="entry name" value="CYSO-CYSTEINE PEPTIDASE"/>
    <property type="match status" value="1"/>
</dbReference>
<evidence type="ECO:0000256" key="1">
    <source>
        <dbReference type="ARBA" id="ARBA00022670"/>
    </source>
</evidence>
<organism evidence="7 8">
    <name type="scientific">Pontibacillus salicampi</name>
    <dbReference type="NCBI Taxonomy" id="1449801"/>
    <lineage>
        <taxon>Bacteria</taxon>
        <taxon>Bacillati</taxon>
        <taxon>Bacillota</taxon>
        <taxon>Bacilli</taxon>
        <taxon>Bacillales</taxon>
        <taxon>Bacillaceae</taxon>
        <taxon>Pontibacillus</taxon>
    </lineage>
</organism>
<accession>A0ABV6LHZ6</accession>
<feature type="domain" description="MPN" evidence="6">
    <location>
        <begin position="2"/>
        <end position="131"/>
    </location>
</feature>
<keyword evidence="1" id="KW-0645">Protease</keyword>
<dbReference type="Pfam" id="PF14464">
    <property type="entry name" value="Prok-JAB"/>
    <property type="match status" value="1"/>
</dbReference>
<keyword evidence="2" id="KW-0479">Metal-binding</keyword>
<evidence type="ECO:0000256" key="4">
    <source>
        <dbReference type="ARBA" id="ARBA00022833"/>
    </source>
</evidence>
<proteinExistence type="predicted"/>
<reference evidence="7 8" key="1">
    <citation type="submission" date="2024-09" db="EMBL/GenBank/DDBJ databases">
        <authorList>
            <person name="Sun Q."/>
            <person name="Mori K."/>
        </authorList>
    </citation>
    <scope>NUCLEOTIDE SEQUENCE [LARGE SCALE GENOMIC DNA]</scope>
    <source>
        <strain evidence="7 8">NCAIM B.02529</strain>
    </source>
</reference>
<gene>
    <name evidence="7" type="ORF">ACFFGV_00185</name>
</gene>
<dbReference type="InterPro" id="IPR028090">
    <property type="entry name" value="JAB_dom_prok"/>
</dbReference>
<dbReference type="EMBL" id="JBHLTP010000001">
    <property type="protein sequence ID" value="MFC0522006.1"/>
    <property type="molecule type" value="Genomic_DNA"/>
</dbReference>